<proteinExistence type="inferred from homology"/>
<dbReference type="FunFam" id="1.10.10.10:FF:000001">
    <property type="entry name" value="LysR family transcriptional regulator"/>
    <property type="match status" value="1"/>
</dbReference>
<dbReference type="RefSeq" id="WP_132492189.1">
    <property type="nucleotide sequence ID" value="NZ_SMKW01000059.1"/>
</dbReference>
<keyword evidence="7" id="KW-1185">Reference proteome</keyword>
<dbReference type="Proteomes" id="UP000294947">
    <property type="component" value="Unassembled WGS sequence"/>
</dbReference>
<keyword evidence="2" id="KW-0805">Transcription regulation</keyword>
<evidence type="ECO:0000313" key="7">
    <source>
        <dbReference type="Proteomes" id="UP000294947"/>
    </source>
</evidence>
<dbReference type="Pfam" id="PF00126">
    <property type="entry name" value="HTH_1"/>
    <property type="match status" value="1"/>
</dbReference>
<dbReference type="OrthoDB" id="3636008at2"/>
<dbReference type="InterPro" id="IPR005119">
    <property type="entry name" value="LysR_subst-bd"/>
</dbReference>
<dbReference type="Gene3D" id="1.10.10.10">
    <property type="entry name" value="Winged helix-like DNA-binding domain superfamily/Winged helix DNA-binding domain"/>
    <property type="match status" value="1"/>
</dbReference>
<dbReference type="EMBL" id="SMKW01000059">
    <property type="protein sequence ID" value="TDD41348.1"/>
    <property type="molecule type" value="Genomic_DNA"/>
</dbReference>
<reference evidence="6 7" key="1">
    <citation type="submission" date="2019-03" db="EMBL/GenBank/DDBJ databases">
        <title>Draft genome sequences of novel Actinobacteria.</title>
        <authorList>
            <person name="Sahin N."/>
            <person name="Ay H."/>
            <person name="Saygin H."/>
        </authorList>
    </citation>
    <scope>NUCLEOTIDE SEQUENCE [LARGE SCALE GENOMIC DNA]</scope>
    <source>
        <strain evidence="6 7">7K502</strain>
    </source>
</reference>
<dbReference type="PANTHER" id="PTHR30346:SF0">
    <property type="entry name" value="HCA OPERON TRANSCRIPTIONAL ACTIVATOR HCAR"/>
    <property type="match status" value="1"/>
</dbReference>
<dbReference type="PROSITE" id="PS50931">
    <property type="entry name" value="HTH_LYSR"/>
    <property type="match status" value="1"/>
</dbReference>
<evidence type="ECO:0000259" key="5">
    <source>
        <dbReference type="PROSITE" id="PS50931"/>
    </source>
</evidence>
<evidence type="ECO:0000256" key="3">
    <source>
        <dbReference type="ARBA" id="ARBA00023125"/>
    </source>
</evidence>
<dbReference type="InterPro" id="IPR036390">
    <property type="entry name" value="WH_DNA-bd_sf"/>
</dbReference>
<dbReference type="GO" id="GO:0003700">
    <property type="term" value="F:DNA-binding transcription factor activity"/>
    <property type="evidence" value="ECO:0007669"/>
    <property type="project" value="InterPro"/>
</dbReference>
<keyword evidence="3" id="KW-0238">DNA-binding</keyword>
<feature type="domain" description="HTH lysR-type" evidence="5">
    <location>
        <begin position="3"/>
        <end position="60"/>
    </location>
</feature>
<accession>A0A4R4Y9Y2</accession>
<dbReference type="GO" id="GO:0003677">
    <property type="term" value="F:DNA binding"/>
    <property type="evidence" value="ECO:0007669"/>
    <property type="project" value="UniProtKB-KW"/>
</dbReference>
<gene>
    <name evidence="6" type="ORF">E1288_32735</name>
</gene>
<dbReference type="PANTHER" id="PTHR30346">
    <property type="entry name" value="TRANSCRIPTIONAL DUAL REGULATOR HCAR-RELATED"/>
    <property type="match status" value="1"/>
</dbReference>
<comment type="similarity">
    <text evidence="1">Belongs to the LysR transcriptional regulatory family.</text>
</comment>
<comment type="caution">
    <text evidence="6">The sequence shown here is derived from an EMBL/GenBank/DDBJ whole genome shotgun (WGS) entry which is preliminary data.</text>
</comment>
<dbReference type="SUPFAM" id="SSF53850">
    <property type="entry name" value="Periplasmic binding protein-like II"/>
    <property type="match status" value="1"/>
</dbReference>
<evidence type="ECO:0000256" key="4">
    <source>
        <dbReference type="ARBA" id="ARBA00023163"/>
    </source>
</evidence>
<organism evidence="6 7">
    <name type="scientific">Saccharopolyspora elongata</name>
    <dbReference type="NCBI Taxonomy" id="2530387"/>
    <lineage>
        <taxon>Bacteria</taxon>
        <taxon>Bacillati</taxon>
        <taxon>Actinomycetota</taxon>
        <taxon>Actinomycetes</taxon>
        <taxon>Pseudonocardiales</taxon>
        <taxon>Pseudonocardiaceae</taxon>
        <taxon>Saccharopolyspora</taxon>
    </lineage>
</organism>
<dbReference type="GO" id="GO:0032993">
    <property type="term" value="C:protein-DNA complex"/>
    <property type="evidence" value="ECO:0007669"/>
    <property type="project" value="TreeGrafter"/>
</dbReference>
<dbReference type="InterPro" id="IPR000847">
    <property type="entry name" value="LysR_HTH_N"/>
</dbReference>
<keyword evidence="4" id="KW-0804">Transcription</keyword>
<evidence type="ECO:0000256" key="1">
    <source>
        <dbReference type="ARBA" id="ARBA00009437"/>
    </source>
</evidence>
<evidence type="ECO:0000256" key="2">
    <source>
        <dbReference type="ARBA" id="ARBA00023015"/>
    </source>
</evidence>
<dbReference type="SUPFAM" id="SSF46785">
    <property type="entry name" value="Winged helix' DNA-binding domain"/>
    <property type="match status" value="1"/>
</dbReference>
<dbReference type="AlphaFoldDB" id="A0A4R4Y9Y2"/>
<dbReference type="PRINTS" id="PR00039">
    <property type="entry name" value="HTHLYSR"/>
</dbReference>
<dbReference type="CDD" id="cd08414">
    <property type="entry name" value="PBP2_LTTR_aromatics_like"/>
    <property type="match status" value="1"/>
</dbReference>
<protein>
    <submittedName>
        <fullName evidence="6">LysR family transcriptional regulator</fullName>
    </submittedName>
</protein>
<name>A0A4R4Y9Y2_9PSEU</name>
<sequence>MDVELRHLRAFAAVADTLSFTAASRQLLITQPALTRTIQQLEGILDVTLLERTSRSVELTDVGRAFRTRIQGVLRDLDLATAEARGERELHIGFSWALPDPWAGEVIATFEETTGASGRLMRRDDIKAALRHGEVDVAFIRYAVDDPELTAITLFDEPRVAAVSSRSPLAERDRLPWNELSEHPIVINTQSGSTRPELWPAARRPERVVECDNYDEWITLIAAGKGVGATPLSASATHAHTGVVFVSLADAPPVSLNLVWPRRRTSALLRRFIEIAADQGRVPLT</sequence>
<dbReference type="Pfam" id="PF03466">
    <property type="entry name" value="LysR_substrate"/>
    <property type="match status" value="1"/>
</dbReference>
<dbReference type="Gene3D" id="3.40.190.10">
    <property type="entry name" value="Periplasmic binding protein-like II"/>
    <property type="match status" value="2"/>
</dbReference>
<evidence type="ECO:0000313" key="6">
    <source>
        <dbReference type="EMBL" id="TDD41348.1"/>
    </source>
</evidence>
<dbReference type="InterPro" id="IPR036388">
    <property type="entry name" value="WH-like_DNA-bd_sf"/>
</dbReference>